<dbReference type="PIRSF" id="PIRSF006809">
    <property type="entry name" value="GTP-binding_hflX_prd"/>
    <property type="match status" value="1"/>
</dbReference>
<comment type="function">
    <text evidence="6">GTPase that associates with the 50S ribosomal subunit and may have a role during protein synthesis or ribosome biogenesis.</text>
</comment>
<evidence type="ECO:0000313" key="10">
    <source>
        <dbReference type="EMBL" id="MBD1379311.1"/>
    </source>
</evidence>
<sequence>MIGLLPLNFKTERKLQLKEIERNQKEKVIIIACQLPLVSNDHFENSLEELHSLTKTANGIVLTEATQKRDRIHPSTYIGKGKLEELSGLVEQLEPDLVIVNDELSPSQLKNLTNTLGLKVIDRTQLILDIFASRARTKEGKLQVELAQLEYLLPRLIGQGIHLSRQGGGIGTRGPGETQLETDRRHIRNRIVDIKAQLKQVLEHRVRYRARRKKNQVLQVALVGYTNAGKSTLFNRLSKSESYEEDLLFATLDPMTRMMVLPSGFRTLLTDTVGFIQDLPTTLVAAFRSTLEEVKEADLILHIVDSSNEDYQNHEKTVYKLLEELEVKEIPILTVYNKSDQICEAFVASPKEEFIKISAFDLNDVKRLKVAIENRMKAEMMVVYSVELSPEEGKILSKLKTESLIEQFSFDENKDVYQIKGRIQPTHPLVTKLNQWNGKGK</sequence>
<evidence type="ECO:0000256" key="6">
    <source>
        <dbReference type="HAMAP-Rule" id="MF_00900"/>
    </source>
</evidence>
<dbReference type="InterPro" id="IPR016496">
    <property type="entry name" value="GTPase_HflX"/>
</dbReference>
<evidence type="ECO:0000256" key="8">
    <source>
        <dbReference type="PIRSR" id="PIRSR006809-2"/>
    </source>
</evidence>
<dbReference type="Gene3D" id="6.10.250.2860">
    <property type="match status" value="1"/>
</dbReference>
<keyword evidence="4 8" id="KW-0460">Magnesium</keyword>
<feature type="binding site" evidence="7">
    <location>
        <begin position="224"/>
        <end position="231"/>
    </location>
    <ligand>
        <name>GTP</name>
        <dbReference type="ChEBI" id="CHEBI:37565"/>
    </ligand>
</feature>
<dbReference type="Pfam" id="PF13167">
    <property type="entry name" value="GTP-bdg_N"/>
    <property type="match status" value="1"/>
</dbReference>
<comment type="cofactor">
    <cofactor evidence="8">
        <name>Mg(2+)</name>
        <dbReference type="ChEBI" id="CHEBI:18420"/>
    </cofactor>
</comment>
<dbReference type="GO" id="GO:0043022">
    <property type="term" value="F:ribosome binding"/>
    <property type="evidence" value="ECO:0007669"/>
    <property type="project" value="TreeGrafter"/>
</dbReference>
<comment type="subcellular location">
    <subcellularLocation>
        <location evidence="6">Cytoplasm</location>
    </subcellularLocation>
    <text evidence="6">May associate with membranes.</text>
</comment>
<proteinExistence type="inferred from homology"/>
<evidence type="ECO:0000256" key="1">
    <source>
        <dbReference type="ARBA" id="ARBA00022490"/>
    </source>
</evidence>
<dbReference type="Pfam" id="PF01926">
    <property type="entry name" value="MMR_HSR1"/>
    <property type="match status" value="1"/>
</dbReference>
<dbReference type="Gene3D" id="3.40.50.300">
    <property type="entry name" value="P-loop containing nucleotide triphosphate hydrolases"/>
    <property type="match status" value="1"/>
</dbReference>
<evidence type="ECO:0000259" key="9">
    <source>
        <dbReference type="PROSITE" id="PS51705"/>
    </source>
</evidence>
<accession>A0A926NK37</accession>
<feature type="binding site" evidence="7">
    <location>
        <begin position="249"/>
        <end position="253"/>
    </location>
    <ligand>
        <name>GTP</name>
        <dbReference type="ChEBI" id="CHEBI:37565"/>
    </ligand>
</feature>
<feature type="binding site" evidence="8">
    <location>
        <position position="231"/>
    </location>
    <ligand>
        <name>Mg(2+)</name>
        <dbReference type="ChEBI" id="CHEBI:18420"/>
    </ligand>
</feature>
<reference evidence="10" key="1">
    <citation type="submission" date="2020-09" db="EMBL/GenBank/DDBJ databases">
        <title>A novel bacterium of genus Bacillus, isolated from South China Sea.</title>
        <authorList>
            <person name="Huang H."/>
            <person name="Mo K."/>
            <person name="Hu Y."/>
        </authorList>
    </citation>
    <scope>NUCLEOTIDE SEQUENCE</scope>
    <source>
        <strain evidence="10">IB182487</strain>
    </source>
</reference>
<dbReference type="InterPro" id="IPR042108">
    <property type="entry name" value="GTPase_HflX_N_sf"/>
</dbReference>
<dbReference type="Pfam" id="PF16360">
    <property type="entry name" value="GTP-bdg_M"/>
    <property type="match status" value="1"/>
</dbReference>
<keyword evidence="1 6" id="KW-0963">Cytoplasm</keyword>
<comment type="similarity">
    <text evidence="6">Belongs to the TRAFAC class OBG-HflX-like GTPase superfamily. HflX GTPase family.</text>
</comment>
<feature type="binding site" evidence="7">
    <location>
        <begin position="271"/>
        <end position="274"/>
    </location>
    <ligand>
        <name>GTP</name>
        <dbReference type="ChEBI" id="CHEBI:37565"/>
    </ligand>
</feature>
<evidence type="ECO:0000256" key="2">
    <source>
        <dbReference type="ARBA" id="ARBA00022723"/>
    </source>
</evidence>
<feature type="domain" description="Hflx-type G" evidence="9">
    <location>
        <begin position="218"/>
        <end position="380"/>
    </location>
</feature>
<dbReference type="NCBIfam" id="TIGR03156">
    <property type="entry name" value="GTP_HflX"/>
    <property type="match status" value="1"/>
</dbReference>
<dbReference type="EMBL" id="JACXAI010000003">
    <property type="protein sequence ID" value="MBD1379311.1"/>
    <property type="molecule type" value="Genomic_DNA"/>
</dbReference>
<dbReference type="CDD" id="cd01878">
    <property type="entry name" value="HflX"/>
    <property type="match status" value="1"/>
</dbReference>
<evidence type="ECO:0000313" key="11">
    <source>
        <dbReference type="Proteomes" id="UP000626844"/>
    </source>
</evidence>
<dbReference type="InterPro" id="IPR027417">
    <property type="entry name" value="P-loop_NTPase"/>
</dbReference>
<organism evidence="10 11">
    <name type="scientific">Metabacillus arenae</name>
    <dbReference type="NCBI Taxonomy" id="2771434"/>
    <lineage>
        <taxon>Bacteria</taxon>
        <taxon>Bacillati</taxon>
        <taxon>Bacillota</taxon>
        <taxon>Bacilli</taxon>
        <taxon>Bacillales</taxon>
        <taxon>Bacillaceae</taxon>
        <taxon>Metabacillus</taxon>
    </lineage>
</organism>
<keyword evidence="5 6" id="KW-0342">GTP-binding</keyword>
<dbReference type="HAMAP" id="MF_00900">
    <property type="entry name" value="GTPase_HflX"/>
    <property type="match status" value="1"/>
</dbReference>
<protein>
    <recommendedName>
        <fullName evidence="6">GTPase HflX</fullName>
    </recommendedName>
    <alternativeName>
        <fullName evidence="6">GTP-binding protein HflX</fullName>
    </alternativeName>
</protein>
<keyword evidence="11" id="KW-1185">Reference proteome</keyword>
<dbReference type="InterPro" id="IPR032305">
    <property type="entry name" value="GTP-bd_M"/>
</dbReference>
<evidence type="ECO:0000256" key="3">
    <source>
        <dbReference type="ARBA" id="ARBA00022741"/>
    </source>
</evidence>
<evidence type="ECO:0000256" key="4">
    <source>
        <dbReference type="ARBA" id="ARBA00022842"/>
    </source>
</evidence>
<evidence type="ECO:0000256" key="7">
    <source>
        <dbReference type="PIRSR" id="PIRSR006809-1"/>
    </source>
</evidence>
<comment type="subunit">
    <text evidence="6">Monomer. Associates with the 50S ribosomal subunit.</text>
</comment>
<evidence type="ECO:0000256" key="5">
    <source>
        <dbReference type="ARBA" id="ARBA00023134"/>
    </source>
</evidence>
<dbReference type="InterPro" id="IPR030394">
    <property type="entry name" value="G_HFLX_dom"/>
</dbReference>
<dbReference type="FunFam" id="3.40.50.11060:FF:000001">
    <property type="entry name" value="GTPase HflX"/>
    <property type="match status" value="1"/>
</dbReference>
<dbReference type="GO" id="GO:0005737">
    <property type="term" value="C:cytoplasm"/>
    <property type="evidence" value="ECO:0007669"/>
    <property type="project" value="UniProtKB-SubCell"/>
</dbReference>
<gene>
    <name evidence="6 10" type="primary">hflX</name>
    <name evidence="10" type="ORF">IC621_03615</name>
</gene>
<dbReference type="Gene3D" id="3.40.50.11060">
    <property type="entry name" value="GTPase HflX, N-terminal domain"/>
    <property type="match status" value="1"/>
</dbReference>
<dbReference type="AlphaFoldDB" id="A0A926NK37"/>
<dbReference type="PANTHER" id="PTHR10229:SF0">
    <property type="entry name" value="GTP-BINDING PROTEIN 6-RELATED"/>
    <property type="match status" value="1"/>
</dbReference>
<keyword evidence="2 8" id="KW-0479">Metal-binding</keyword>
<dbReference type="FunFam" id="3.40.50.300:FF:000173">
    <property type="entry name" value="GTPase HflX"/>
    <property type="match status" value="1"/>
</dbReference>
<dbReference type="PANTHER" id="PTHR10229">
    <property type="entry name" value="GTP-BINDING PROTEIN HFLX"/>
    <property type="match status" value="1"/>
</dbReference>
<dbReference type="PROSITE" id="PS51705">
    <property type="entry name" value="G_HFLX"/>
    <property type="match status" value="1"/>
</dbReference>
<dbReference type="InterPro" id="IPR025121">
    <property type="entry name" value="GTPase_HflX_N"/>
</dbReference>
<dbReference type="GO" id="GO:0005525">
    <property type="term" value="F:GTP binding"/>
    <property type="evidence" value="ECO:0007669"/>
    <property type="project" value="UniProtKB-UniRule"/>
</dbReference>
<dbReference type="GO" id="GO:0003924">
    <property type="term" value="F:GTPase activity"/>
    <property type="evidence" value="ECO:0007669"/>
    <property type="project" value="UniProtKB-UniRule"/>
</dbReference>
<feature type="binding site" evidence="8">
    <location>
        <position position="251"/>
    </location>
    <ligand>
        <name>Mg(2+)</name>
        <dbReference type="ChEBI" id="CHEBI:18420"/>
    </ligand>
</feature>
<name>A0A926NK37_9BACI</name>
<dbReference type="PRINTS" id="PR00326">
    <property type="entry name" value="GTP1OBG"/>
</dbReference>
<keyword evidence="3 6" id="KW-0547">Nucleotide-binding</keyword>
<dbReference type="GO" id="GO:0046872">
    <property type="term" value="F:metal ion binding"/>
    <property type="evidence" value="ECO:0007669"/>
    <property type="project" value="UniProtKB-KW"/>
</dbReference>
<dbReference type="SUPFAM" id="SSF52540">
    <property type="entry name" value="P-loop containing nucleoside triphosphate hydrolases"/>
    <property type="match status" value="1"/>
</dbReference>
<comment type="caution">
    <text evidence="10">The sequence shown here is derived from an EMBL/GenBank/DDBJ whole genome shotgun (WGS) entry which is preliminary data.</text>
</comment>
<feature type="binding site" evidence="7">
    <location>
        <begin position="337"/>
        <end position="340"/>
    </location>
    <ligand>
        <name>GTP</name>
        <dbReference type="ChEBI" id="CHEBI:37565"/>
    </ligand>
</feature>
<dbReference type="InterPro" id="IPR006073">
    <property type="entry name" value="GTP-bd"/>
</dbReference>
<dbReference type="Proteomes" id="UP000626844">
    <property type="component" value="Unassembled WGS sequence"/>
</dbReference>